<feature type="compositionally biased region" description="Pro residues" evidence="1">
    <location>
        <begin position="461"/>
        <end position="476"/>
    </location>
</feature>
<name>A0AAN8EH50_9EURO</name>
<keyword evidence="4" id="KW-1185">Reference proteome</keyword>
<keyword evidence="2" id="KW-0732">Signal</keyword>
<feature type="region of interest" description="Disordered" evidence="1">
    <location>
        <begin position="718"/>
        <end position="738"/>
    </location>
</feature>
<evidence type="ECO:0008006" key="5">
    <source>
        <dbReference type="Google" id="ProtNLM"/>
    </source>
</evidence>
<feature type="region of interest" description="Disordered" evidence="1">
    <location>
        <begin position="335"/>
        <end position="524"/>
    </location>
</feature>
<feature type="compositionally biased region" description="Low complexity" evidence="1">
    <location>
        <begin position="1003"/>
        <end position="1023"/>
    </location>
</feature>
<sequence length="1046" mass="112196">MGISSRSFLLIVLIALILFTTRAHAFGAGNIASISAVEGRNWRHGDIEDLLKQVTCIKHHKWNSMMIKRVYFGNWLRDYSQAMDTGALKKAQPETIRILVWLLSFLGFGYATAEFEVSSERLGVYRPEEHIDNPKNYNDDQDARPYDARLRGPVRPIELDIDRETGMKNYIANGKGDWATSAAFVKYSFTQSIHHGRLYTSGSGMFSKGKDEDLAEACRLLGQGLHTLEDFGAHTNYVELALIELGHRDVFPLVGRNTQVNVRGKHIWPLATGTFGMVDFYHSVLGEATDHFTQSEVNEMDNAMGMAQNAASSSNPLTTLVKLLSKVPGASGLADEATRLQASSQAEARRSQQGGRRGVDDYSGSRGVDDYSSSRGADDYTSSRAGPGDFPGAGHFGAASHDQYSKYGQPPQPSYHQAGYNDYSQQQAYNQGYNNYGQPPVQPQWQQPPHDPYNQGSSWNQPPPQHSQWQQPPPPQHDQYNTGSSWQQPPNTYHDTTTSSQPHMPQTQAAPGPIVRPQGLEGMPDFDPSKTIKQIYPILAFRDKVVRSISSIIEKIPGLEALVERIVETLTVFIFSLLAPFVRPVLNALQKTLQSSSEGVTEWNKKHQYEVWDDPNCSDPTHSMLSKDHFSNILNEPAGAVAGEILKFIAPRVLYAWEHPEVPVERVMDDVESIFHHPALRDEHRNECHRNMFEVVKRWASGRRDIDTLLNAQAVRQGKNHKEGVNDHAGHGSAMGAHGSTYAGGHGGAHGAAQGGYGAYMHQAENMISGFTGGGQHGGGQQHGGQGVGHGGGHSSSNQGGIGGLLGQAESFIGGGQHGGGQYHGGGGGGYGGGHSSSNQGGIGGLLGQAESFLGGGGHGGGHGGSSYGGGHSGGGGGGGLNDMLSMANKLPGVGKYTSQLNTFNKLSSAFGGGKRDIGEDLGPDGRSRGINDDGDYGDSDKYVGMGLSSVGGANELYESALRAERPAPTPSPGPLPPPSGYEQYSSTGEGYDGQAYGGQGQGDAAQSQQQYGYQSQGYGSAYTQEQTGGYGSQNFGGQSGGYYRG</sequence>
<feature type="compositionally biased region" description="Gly residues" evidence="1">
    <location>
        <begin position="854"/>
        <end position="874"/>
    </location>
</feature>
<accession>A0AAN8EH50</accession>
<dbReference type="Pfam" id="PF07217">
    <property type="entry name" value="Het-C"/>
    <property type="match status" value="2"/>
</dbReference>
<evidence type="ECO:0000313" key="4">
    <source>
        <dbReference type="Proteomes" id="UP001316803"/>
    </source>
</evidence>
<comment type="caution">
    <text evidence="3">The sequence shown here is derived from an EMBL/GenBank/DDBJ whole genome shotgun (WGS) entry which is preliminary data.</text>
</comment>
<reference evidence="3 4" key="1">
    <citation type="submission" date="2022-12" db="EMBL/GenBank/DDBJ databases">
        <title>Genomic features and morphological characterization of a novel Knufia sp. strain isolated from spacecraft assembly facility.</title>
        <authorList>
            <person name="Teixeira M."/>
            <person name="Chander A.M."/>
            <person name="Stajich J.E."/>
            <person name="Venkateswaran K."/>
        </authorList>
    </citation>
    <scope>NUCLEOTIDE SEQUENCE [LARGE SCALE GENOMIC DNA]</scope>
    <source>
        <strain evidence="3 4">FJI-L2-BK-P2</strain>
    </source>
</reference>
<proteinExistence type="predicted"/>
<feature type="region of interest" description="Disordered" evidence="1">
    <location>
        <begin position="963"/>
        <end position="1046"/>
    </location>
</feature>
<feature type="compositionally biased region" description="Polar residues" evidence="1">
    <location>
        <begin position="340"/>
        <end position="354"/>
    </location>
</feature>
<feature type="compositionally biased region" description="Polar residues" evidence="1">
    <location>
        <begin position="371"/>
        <end position="384"/>
    </location>
</feature>
<dbReference type="PANTHER" id="PTHR14905:SF7">
    <property type="entry name" value="VON WILLEBRAND FACTOR A DOMAIN-CONTAINING PROTEIN 7"/>
    <property type="match status" value="1"/>
</dbReference>
<feature type="compositionally biased region" description="Pro residues" evidence="1">
    <location>
        <begin position="968"/>
        <end position="980"/>
    </location>
</feature>
<feature type="compositionally biased region" description="Gly residues" evidence="1">
    <location>
        <begin position="813"/>
        <end position="847"/>
    </location>
</feature>
<dbReference type="InterPro" id="IPR052577">
    <property type="entry name" value="VWA7"/>
</dbReference>
<feature type="compositionally biased region" description="Basic and acidic residues" evidence="1">
    <location>
        <begin position="914"/>
        <end position="932"/>
    </location>
</feature>
<organism evidence="3 4">
    <name type="scientific">Knufia fluminis</name>
    <dbReference type="NCBI Taxonomy" id="191047"/>
    <lineage>
        <taxon>Eukaryota</taxon>
        <taxon>Fungi</taxon>
        <taxon>Dikarya</taxon>
        <taxon>Ascomycota</taxon>
        <taxon>Pezizomycotina</taxon>
        <taxon>Eurotiomycetes</taxon>
        <taxon>Chaetothyriomycetidae</taxon>
        <taxon>Chaetothyriales</taxon>
        <taxon>Trichomeriaceae</taxon>
        <taxon>Knufia</taxon>
    </lineage>
</organism>
<feature type="compositionally biased region" description="Polar residues" evidence="1">
    <location>
        <begin position="480"/>
        <end position="509"/>
    </location>
</feature>
<feature type="compositionally biased region" description="Basic and acidic residues" evidence="1">
    <location>
        <begin position="720"/>
        <end position="730"/>
    </location>
</feature>
<feature type="chain" id="PRO_5042854981" description="Het-C-domain-containing protein" evidence="2">
    <location>
        <begin position="26"/>
        <end position="1046"/>
    </location>
</feature>
<dbReference type="EMBL" id="JAKLMC020000006">
    <property type="protein sequence ID" value="KAK5955524.1"/>
    <property type="molecule type" value="Genomic_DNA"/>
</dbReference>
<dbReference type="Proteomes" id="UP001316803">
    <property type="component" value="Unassembled WGS sequence"/>
</dbReference>
<feature type="compositionally biased region" description="Low complexity" evidence="1">
    <location>
        <begin position="425"/>
        <end position="448"/>
    </location>
</feature>
<feature type="region of interest" description="Disordered" evidence="1">
    <location>
        <begin position="909"/>
        <end position="939"/>
    </location>
</feature>
<protein>
    <recommendedName>
        <fullName evidence="5">Het-C-domain-containing protein</fullName>
    </recommendedName>
</protein>
<dbReference type="InterPro" id="IPR010816">
    <property type="entry name" value="Het-C"/>
</dbReference>
<gene>
    <name evidence="3" type="ORF">OHC33_003164</name>
</gene>
<evidence type="ECO:0000256" key="1">
    <source>
        <dbReference type="SAM" id="MobiDB-lite"/>
    </source>
</evidence>
<dbReference type="PANTHER" id="PTHR14905">
    <property type="entry name" value="NG37"/>
    <property type="match status" value="1"/>
</dbReference>
<feature type="compositionally biased region" description="Gly residues" evidence="1">
    <location>
        <begin position="771"/>
        <end position="806"/>
    </location>
</feature>
<feature type="signal peptide" evidence="2">
    <location>
        <begin position="1"/>
        <end position="25"/>
    </location>
</feature>
<evidence type="ECO:0000256" key="2">
    <source>
        <dbReference type="SAM" id="SignalP"/>
    </source>
</evidence>
<evidence type="ECO:0000313" key="3">
    <source>
        <dbReference type="EMBL" id="KAK5955524.1"/>
    </source>
</evidence>
<dbReference type="AlphaFoldDB" id="A0AAN8EH50"/>
<feature type="region of interest" description="Disordered" evidence="1">
    <location>
        <begin position="770"/>
        <end position="874"/>
    </location>
</feature>
<feature type="compositionally biased region" description="Polar residues" evidence="1">
    <location>
        <begin position="1024"/>
        <end position="1037"/>
    </location>
</feature>